<evidence type="ECO:0000256" key="5">
    <source>
        <dbReference type="ARBA" id="ARBA00023274"/>
    </source>
</evidence>
<dbReference type="GO" id="GO:1990904">
    <property type="term" value="C:ribonucleoprotein complex"/>
    <property type="evidence" value="ECO:0007669"/>
    <property type="project" value="UniProtKB-KW"/>
</dbReference>
<organism evidence="9 10">
    <name type="scientific">Sulfurospirillum deleyianum (strain ATCC 51133 / DSM 6946 / 5175)</name>
    <dbReference type="NCBI Taxonomy" id="525898"/>
    <lineage>
        <taxon>Bacteria</taxon>
        <taxon>Pseudomonadati</taxon>
        <taxon>Campylobacterota</taxon>
        <taxon>Epsilonproteobacteria</taxon>
        <taxon>Campylobacterales</taxon>
        <taxon>Sulfurospirillaceae</taxon>
        <taxon>Sulfurospirillum</taxon>
    </lineage>
</organism>
<dbReference type="PANTHER" id="PTHR21368">
    <property type="entry name" value="50S RIBOSOMAL PROTEIN L9"/>
    <property type="match status" value="1"/>
</dbReference>
<dbReference type="InterPro" id="IPR020069">
    <property type="entry name" value="Ribosomal_bL9_C"/>
</dbReference>
<evidence type="ECO:0000256" key="3">
    <source>
        <dbReference type="ARBA" id="ARBA00022884"/>
    </source>
</evidence>
<dbReference type="NCBIfam" id="TIGR00158">
    <property type="entry name" value="L9"/>
    <property type="match status" value="1"/>
</dbReference>
<comment type="function">
    <text evidence="7">Binds to the 23S rRNA.</text>
</comment>
<dbReference type="GO" id="GO:0005840">
    <property type="term" value="C:ribosome"/>
    <property type="evidence" value="ECO:0007669"/>
    <property type="project" value="UniProtKB-KW"/>
</dbReference>
<dbReference type="Pfam" id="PF03948">
    <property type="entry name" value="Ribosomal_L9_C"/>
    <property type="match status" value="1"/>
</dbReference>
<keyword evidence="4 7" id="KW-0689">Ribosomal protein</keyword>
<dbReference type="Gene3D" id="3.10.430.100">
    <property type="entry name" value="Ribosomal protein L9, C-terminal domain"/>
    <property type="match status" value="1"/>
</dbReference>
<dbReference type="PROSITE" id="PS00651">
    <property type="entry name" value="RIBOSOMAL_L9"/>
    <property type="match status" value="1"/>
</dbReference>
<dbReference type="RefSeq" id="WP_012856812.1">
    <property type="nucleotide sequence ID" value="NC_013512.1"/>
</dbReference>
<dbReference type="HOGENOM" id="CLU_078938_3_0_7"/>
<dbReference type="GO" id="GO:0006412">
    <property type="term" value="P:translation"/>
    <property type="evidence" value="ECO:0007669"/>
    <property type="project" value="UniProtKB-UniRule"/>
</dbReference>
<dbReference type="GO" id="GO:0019843">
    <property type="term" value="F:rRNA binding"/>
    <property type="evidence" value="ECO:0007669"/>
    <property type="project" value="UniProtKB-UniRule"/>
</dbReference>
<dbReference type="InterPro" id="IPR020594">
    <property type="entry name" value="Ribosomal_bL9_bac/chp"/>
</dbReference>
<evidence type="ECO:0000256" key="6">
    <source>
        <dbReference type="ARBA" id="ARBA00035292"/>
    </source>
</evidence>
<dbReference type="FunFam" id="3.40.5.10:FF:000002">
    <property type="entry name" value="50S ribosomal protein L9"/>
    <property type="match status" value="1"/>
</dbReference>
<dbReference type="SUPFAM" id="SSF55658">
    <property type="entry name" value="L9 N-domain-like"/>
    <property type="match status" value="1"/>
</dbReference>
<evidence type="ECO:0000256" key="7">
    <source>
        <dbReference type="HAMAP-Rule" id="MF_00503"/>
    </source>
</evidence>
<reference evidence="10" key="1">
    <citation type="submission" date="2009-11" db="EMBL/GenBank/DDBJ databases">
        <title>The complete genome of Sulfurospirillum deleyianum DSM 6946.</title>
        <authorList>
            <consortium name="US DOE Joint Genome Institute (JGI-PGF)"/>
            <person name="Lucas S."/>
            <person name="Copeland A."/>
            <person name="Lapidus A."/>
            <person name="Glavina del Rio T."/>
            <person name="Dalin E."/>
            <person name="Tice H."/>
            <person name="Bruce D."/>
            <person name="Goodwin L."/>
            <person name="Pitluck S."/>
            <person name="Kyrpides N."/>
            <person name="Mavromatis K."/>
            <person name="Ivanova N."/>
            <person name="Ovchinnikova G."/>
            <person name="Munk A.C."/>
            <person name="Lu M."/>
            <person name="Brettin T."/>
            <person name="Detter J.C."/>
            <person name="Han C."/>
            <person name="Tapia R."/>
            <person name="Larimer F."/>
            <person name="Land M."/>
            <person name="Hauser L."/>
            <person name="Markowitz V."/>
            <person name="Cheng J.F."/>
            <person name="Hugenholtz P."/>
            <person name="Woyke T."/>
            <person name="Wu D."/>
            <person name="Aumann P."/>
            <person name="Schneider S."/>
            <person name="Lang E."/>
            <person name="Spring S."/>
            <person name="Klenk H.P."/>
            <person name="Eisen J.A."/>
        </authorList>
    </citation>
    <scope>NUCLEOTIDE SEQUENCE [LARGE SCALE GENOMIC DNA]</scope>
    <source>
        <strain evidence="10">ATCC 51133 / DSM 6946 / 5175</strain>
    </source>
</reference>
<dbReference type="eggNOG" id="COG0359">
    <property type="taxonomic scope" value="Bacteria"/>
</dbReference>
<keyword evidence="5 7" id="KW-0687">Ribonucleoprotein</keyword>
<evidence type="ECO:0000313" key="10">
    <source>
        <dbReference type="Proteomes" id="UP000002222"/>
    </source>
</evidence>
<comment type="similarity">
    <text evidence="1 7">Belongs to the bacterial ribosomal protein bL9 family.</text>
</comment>
<keyword evidence="2 7" id="KW-0699">rRNA-binding</keyword>
<dbReference type="Proteomes" id="UP000002222">
    <property type="component" value="Chromosome"/>
</dbReference>
<dbReference type="HAMAP" id="MF_00503">
    <property type="entry name" value="Ribosomal_bL9"/>
    <property type="match status" value="1"/>
</dbReference>
<evidence type="ECO:0000313" key="9">
    <source>
        <dbReference type="EMBL" id="ACZ12054.1"/>
    </source>
</evidence>
<dbReference type="Gene3D" id="3.40.5.10">
    <property type="entry name" value="Ribosomal protein L9, N-terminal domain"/>
    <property type="match status" value="1"/>
</dbReference>
<dbReference type="InterPro" id="IPR020070">
    <property type="entry name" value="Ribosomal_bL9_N"/>
</dbReference>
<feature type="domain" description="Ribosomal protein L9" evidence="8">
    <location>
        <begin position="13"/>
        <end position="40"/>
    </location>
</feature>
<keyword evidence="10" id="KW-1185">Reference proteome</keyword>
<dbReference type="SUPFAM" id="SSF55653">
    <property type="entry name" value="Ribosomal protein L9 C-domain"/>
    <property type="match status" value="1"/>
</dbReference>
<dbReference type="AlphaFoldDB" id="D1B1T4"/>
<reference evidence="9 10" key="2">
    <citation type="journal article" date="2010" name="Stand. Genomic Sci.">
        <title>Complete genome sequence of Sulfurospirillum deleyianum type strain (5175).</title>
        <authorList>
            <person name="Sikorski J."/>
            <person name="Lapidus A."/>
            <person name="Copeland A."/>
            <person name="Glavina Del Rio T."/>
            <person name="Nolan M."/>
            <person name="Lucas S."/>
            <person name="Chen F."/>
            <person name="Tice H."/>
            <person name="Cheng J.F."/>
            <person name="Saunders E."/>
            <person name="Bruce D."/>
            <person name="Goodwin L."/>
            <person name="Pitluck S."/>
            <person name="Ovchinnikova G."/>
            <person name="Pati A."/>
            <person name="Ivanova N."/>
            <person name="Mavromatis K."/>
            <person name="Chen A."/>
            <person name="Palaniappan K."/>
            <person name="Chain P."/>
            <person name="Land M."/>
            <person name="Hauser L."/>
            <person name="Chang Y.J."/>
            <person name="Jeffries C.D."/>
            <person name="Brettin T."/>
            <person name="Detter J.C."/>
            <person name="Han C."/>
            <person name="Rohde M."/>
            <person name="Lang E."/>
            <person name="Spring S."/>
            <person name="Goker M."/>
            <person name="Bristow J."/>
            <person name="Eisen J.A."/>
            <person name="Markowitz V."/>
            <person name="Hugenholtz P."/>
            <person name="Kyrpides N.C."/>
            <person name="Klenk H.P."/>
        </authorList>
    </citation>
    <scope>NUCLEOTIDE SEQUENCE [LARGE SCALE GENOMIC DNA]</scope>
    <source>
        <strain evidence="10">ATCC 51133 / DSM 6946 / 5175</strain>
    </source>
</reference>
<name>D1B1T4_SULD5</name>
<dbReference type="InterPro" id="IPR000244">
    <property type="entry name" value="Ribosomal_bL9"/>
</dbReference>
<dbReference type="GO" id="GO:0003735">
    <property type="term" value="F:structural constituent of ribosome"/>
    <property type="evidence" value="ECO:0007669"/>
    <property type="project" value="InterPro"/>
</dbReference>
<accession>D1B1T4</accession>
<dbReference type="OrthoDB" id="9788336at2"/>
<gene>
    <name evidence="7" type="primary">rplI</name>
    <name evidence="9" type="ordered locus">Sdel_1029</name>
</gene>
<evidence type="ECO:0000256" key="4">
    <source>
        <dbReference type="ARBA" id="ARBA00022980"/>
    </source>
</evidence>
<evidence type="ECO:0000256" key="2">
    <source>
        <dbReference type="ARBA" id="ARBA00022730"/>
    </source>
</evidence>
<dbReference type="InterPro" id="IPR009027">
    <property type="entry name" value="Ribosomal_bL9/RNase_H1_N"/>
</dbReference>
<evidence type="ECO:0000259" key="8">
    <source>
        <dbReference type="PROSITE" id="PS00651"/>
    </source>
</evidence>
<dbReference type="Pfam" id="PF01281">
    <property type="entry name" value="Ribosomal_L9_N"/>
    <property type="match status" value="1"/>
</dbReference>
<dbReference type="InterPro" id="IPR036791">
    <property type="entry name" value="Ribosomal_bL9_C_sf"/>
</dbReference>
<proteinExistence type="inferred from homology"/>
<evidence type="ECO:0000256" key="1">
    <source>
        <dbReference type="ARBA" id="ARBA00010605"/>
    </source>
</evidence>
<dbReference type="EMBL" id="CP001816">
    <property type="protein sequence ID" value="ACZ12054.1"/>
    <property type="molecule type" value="Genomic_DNA"/>
</dbReference>
<dbReference type="STRING" id="525898.Sdel_1029"/>
<dbReference type="InterPro" id="IPR036935">
    <property type="entry name" value="Ribosomal_bL9_N_sf"/>
</dbReference>
<protein>
    <recommendedName>
        <fullName evidence="6 7">Large ribosomal subunit protein bL9</fullName>
    </recommendedName>
</protein>
<dbReference type="KEGG" id="sdl:Sdel_1029"/>
<keyword evidence="3 7" id="KW-0694">RNA-binding</keyword>
<sequence length="148" mass="16398">MKVLLIKDVKDLGKKGEIKDVKDGYGQNFLIGKGYALLATNEVMRKYESDQRKKAAAEAEEIANLKTIEKQLAQFKLTIKRKLGANGSLFGAVTKDEIAHELKEQHSIEIDKKSIEIEHAIKTTGDFDVSIKLGHGIHAVLKLSILGE</sequence>